<name>A0A8T2KTN5_ASTMX</name>
<dbReference type="Proteomes" id="UP000752171">
    <property type="component" value="Unassembled WGS sequence"/>
</dbReference>
<dbReference type="Gene3D" id="3.90.175.10">
    <property type="entry name" value="Diphtheria Toxin, domain 1"/>
    <property type="match status" value="1"/>
</dbReference>
<accession>A0A8T2KTN5</accession>
<protein>
    <recommendedName>
        <fullName evidence="3">PARP catalytic domain-containing protein</fullName>
    </recommendedName>
</protein>
<gene>
    <name evidence="1" type="ORF">AMEX_G25666</name>
</gene>
<sequence>MSLTSQLQPEATGLRKELFVDMDEFFDPKFDYNFRRRKDEKKCYRGGETYTRPWGWYRFALKVLNKYPDGNGWLGQNGWRSKGDATEWPVSFHGTGIEGAKGIASSQFSAGPRQVYGRGVYSTPDIHIADTYAMTKTFKSKKNGKTYKTIMQNRINPMMRVKTKRDGYWLIKIPDGTSPDQEKKIVEESIRPYGILIKEV</sequence>
<dbReference type="AlphaFoldDB" id="A0A8T2KTN5"/>
<reference evidence="1 2" key="1">
    <citation type="submission" date="2021-07" db="EMBL/GenBank/DDBJ databases">
        <authorList>
            <person name="Imarazene B."/>
            <person name="Zahm M."/>
            <person name="Klopp C."/>
            <person name="Cabau C."/>
            <person name="Beille S."/>
            <person name="Jouanno E."/>
            <person name="Castinel A."/>
            <person name="Lluch J."/>
            <person name="Gil L."/>
            <person name="Kuchtly C."/>
            <person name="Lopez Roques C."/>
            <person name="Donnadieu C."/>
            <person name="Parrinello H."/>
            <person name="Journot L."/>
            <person name="Du K."/>
            <person name="Schartl M."/>
            <person name="Retaux S."/>
            <person name="Guiguen Y."/>
        </authorList>
    </citation>
    <scope>NUCLEOTIDE SEQUENCE [LARGE SCALE GENOMIC DNA]</scope>
    <source>
        <strain evidence="1">Pach_M1</strain>
        <tissue evidence="1">Testis</tissue>
    </source>
</reference>
<comment type="caution">
    <text evidence="1">The sequence shown here is derived from an EMBL/GenBank/DDBJ whole genome shotgun (WGS) entry which is preliminary data.</text>
</comment>
<proteinExistence type="predicted"/>
<dbReference type="PANTHER" id="PTHR36649:SF28">
    <property type="entry name" value="UBIQUITIN-LIKE DOMAIN-CONTAINING PROTEIN"/>
    <property type="match status" value="1"/>
</dbReference>
<dbReference type="EMBL" id="JAICCE010000022">
    <property type="protein sequence ID" value="KAG9262039.1"/>
    <property type="molecule type" value="Genomic_DNA"/>
</dbReference>
<dbReference type="PANTHER" id="PTHR36649">
    <property type="entry name" value="UBIQUITIN-LIKE DOMAIN-CONTAINING PROTEIN"/>
    <property type="match status" value="1"/>
</dbReference>
<evidence type="ECO:0000313" key="2">
    <source>
        <dbReference type="Proteomes" id="UP000752171"/>
    </source>
</evidence>
<dbReference type="SUPFAM" id="SSF56399">
    <property type="entry name" value="ADP-ribosylation"/>
    <property type="match status" value="1"/>
</dbReference>
<evidence type="ECO:0000313" key="1">
    <source>
        <dbReference type="EMBL" id="KAG9262039.1"/>
    </source>
</evidence>
<evidence type="ECO:0008006" key="3">
    <source>
        <dbReference type="Google" id="ProtNLM"/>
    </source>
</evidence>
<organism evidence="1 2">
    <name type="scientific">Astyanax mexicanus</name>
    <name type="common">Blind cave fish</name>
    <name type="synonym">Astyanax fasciatus mexicanus</name>
    <dbReference type="NCBI Taxonomy" id="7994"/>
    <lineage>
        <taxon>Eukaryota</taxon>
        <taxon>Metazoa</taxon>
        <taxon>Chordata</taxon>
        <taxon>Craniata</taxon>
        <taxon>Vertebrata</taxon>
        <taxon>Euteleostomi</taxon>
        <taxon>Actinopterygii</taxon>
        <taxon>Neopterygii</taxon>
        <taxon>Teleostei</taxon>
        <taxon>Ostariophysi</taxon>
        <taxon>Characiformes</taxon>
        <taxon>Characoidei</taxon>
        <taxon>Acestrorhamphidae</taxon>
        <taxon>Acestrorhamphinae</taxon>
        <taxon>Astyanax</taxon>
    </lineage>
</organism>